<dbReference type="OrthoDB" id="18608at10239"/>
<dbReference type="EMBL" id="DQ491002">
    <property type="protein sequence ID" value="ABT15242.1"/>
    <property type="molecule type" value="Genomic_DNA"/>
</dbReference>
<accession>A7IY18</accession>
<dbReference type="GeneID" id="5659435"/>
<reference evidence="1 2" key="1">
    <citation type="journal article" date="2007" name="Virology">
        <title>Sequence and annotation of the 369-kb NY-2A and the 345-kb AR158 viruses that infect Chlorella NC64A.</title>
        <authorList>
            <person name="Fitzgerald L.A."/>
            <person name="Graves M.V."/>
            <person name="Li X."/>
            <person name="Feldblyum T."/>
            <person name="Nierman W.C."/>
            <person name="Van Etten J.L."/>
        </authorList>
    </citation>
    <scope>NUCLEOTIDE SEQUENCE [LARGE SCALE GENOMIC DNA]</scope>
    <source>
        <strain evidence="1 2">NY-2A</strain>
    </source>
</reference>
<gene>
    <name evidence="1" type="primary">B843R</name>
    <name evidence="1" type="ORF">NY2A_B843R</name>
</gene>
<organism evidence="1 2">
    <name type="scientific">Paramecium bursaria Chlorella virus NY2A</name>
    <name type="common">PBCV-NY2A</name>
    <dbReference type="NCBI Taxonomy" id="46021"/>
    <lineage>
        <taxon>Viruses</taxon>
        <taxon>Varidnaviria</taxon>
        <taxon>Bamfordvirae</taxon>
        <taxon>Nucleocytoviricota</taxon>
        <taxon>Megaviricetes</taxon>
        <taxon>Algavirales</taxon>
        <taxon>Phycodnaviridae</taxon>
        <taxon>Chlorovirus</taxon>
        <taxon>Chlorovirus americanus</taxon>
    </lineage>
</organism>
<evidence type="ECO:0000313" key="1">
    <source>
        <dbReference type="EMBL" id="ABT15242.1"/>
    </source>
</evidence>
<protein>
    <submittedName>
        <fullName evidence="1">Uncharacterized protein B843R</fullName>
    </submittedName>
</protein>
<dbReference type="KEGG" id="vg:5659435"/>
<sequence length="141" mass="16475">MSSLVQYSSIIRARGETVMSCGLQDIPQIKDGIHSLGRVTYPYHDYTSIKDMEAYKKLMRIPFNSSIPDNIGLIVLGSVQEFVMKEFGVFFDKAKRFAFKKKFEKDLFHRVDKNFFTKTYDDDEYVIFSRLPDMKTLCIDK</sequence>
<dbReference type="Proteomes" id="UP000202419">
    <property type="component" value="Segment"/>
</dbReference>
<evidence type="ECO:0000313" key="2">
    <source>
        <dbReference type="Proteomes" id="UP000202419"/>
    </source>
</evidence>
<keyword evidence="2" id="KW-1185">Reference proteome</keyword>
<dbReference type="RefSeq" id="YP_001498039.1">
    <property type="nucleotide sequence ID" value="NC_009898.1"/>
</dbReference>
<name>A7IY18_PBCVN</name>
<organismHost>
    <name type="scientific">Chlorella</name>
    <dbReference type="NCBI Taxonomy" id="3071"/>
</organismHost>
<proteinExistence type="predicted"/>